<protein>
    <submittedName>
        <fullName evidence="1">Uncharacterized protein</fullName>
    </submittedName>
</protein>
<comment type="caution">
    <text evidence="1">The sequence shown here is derived from an EMBL/GenBank/DDBJ whole genome shotgun (WGS) entry which is preliminary data.</text>
</comment>
<reference evidence="1" key="1">
    <citation type="journal article" date="2023" name="Plant J.">
        <title>The genome of the king protea, Protea cynaroides.</title>
        <authorList>
            <person name="Chang J."/>
            <person name="Duong T.A."/>
            <person name="Schoeman C."/>
            <person name="Ma X."/>
            <person name="Roodt D."/>
            <person name="Barker N."/>
            <person name="Li Z."/>
            <person name="Van de Peer Y."/>
            <person name="Mizrachi E."/>
        </authorList>
    </citation>
    <scope>NUCLEOTIDE SEQUENCE</scope>
    <source>
        <tissue evidence="1">Young leaves</tissue>
    </source>
</reference>
<dbReference type="AlphaFoldDB" id="A0A9Q0H232"/>
<dbReference type="EMBL" id="JAMYWD010000011">
    <property type="protein sequence ID" value="KAJ4957236.1"/>
    <property type="molecule type" value="Genomic_DNA"/>
</dbReference>
<name>A0A9Q0H232_9MAGN</name>
<sequence length="204" mass="22709">MGRNSILSKRSYMRMPPLSALCLKFNHTKDKCRLKYSNEGRQDGTEQHNAVRANVTNPVIHLDHVVTTRGIPDQLNAMNQDVAVNQIFSILVEAGVITCLYSSVHTEAIEKPFGTLTRELWADIVDAEEGECTRTDEENHEGNLQESPSHEAHTLLQLNKDSSIVQVDKMFTSSQEPFSIVRPTRAKLKKLAEAGGNANPVVSK</sequence>
<keyword evidence="2" id="KW-1185">Reference proteome</keyword>
<gene>
    <name evidence="1" type="ORF">NE237_014019</name>
</gene>
<dbReference type="Proteomes" id="UP001141806">
    <property type="component" value="Unassembled WGS sequence"/>
</dbReference>
<evidence type="ECO:0000313" key="2">
    <source>
        <dbReference type="Proteomes" id="UP001141806"/>
    </source>
</evidence>
<proteinExistence type="predicted"/>
<evidence type="ECO:0000313" key="1">
    <source>
        <dbReference type="EMBL" id="KAJ4957236.1"/>
    </source>
</evidence>
<accession>A0A9Q0H232</accession>
<organism evidence="1 2">
    <name type="scientific">Protea cynaroides</name>
    <dbReference type="NCBI Taxonomy" id="273540"/>
    <lineage>
        <taxon>Eukaryota</taxon>
        <taxon>Viridiplantae</taxon>
        <taxon>Streptophyta</taxon>
        <taxon>Embryophyta</taxon>
        <taxon>Tracheophyta</taxon>
        <taxon>Spermatophyta</taxon>
        <taxon>Magnoliopsida</taxon>
        <taxon>Proteales</taxon>
        <taxon>Proteaceae</taxon>
        <taxon>Protea</taxon>
    </lineage>
</organism>